<dbReference type="InterPro" id="IPR036412">
    <property type="entry name" value="HAD-like_sf"/>
</dbReference>
<comment type="caution">
    <text evidence="5">The sequence shown here is derived from an EMBL/GenBank/DDBJ whole genome shotgun (WGS) entry which is preliminary data.</text>
</comment>
<dbReference type="Pfam" id="PF13419">
    <property type="entry name" value="HAD_2"/>
    <property type="match status" value="1"/>
</dbReference>
<keyword evidence="4" id="KW-0119">Carbohydrate metabolism</keyword>
<dbReference type="Gene3D" id="1.10.150.240">
    <property type="entry name" value="Putative phosphatase, domain 2"/>
    <property type="match status" value="1"/>
</dbReference>
<dbReference type="Gene3D" id="3.40.50.1000">
    <property type="entry name" value="HAD superfamily/HAD-like"/>
    <property type="match status" value="1"/>
</dbReference>
<dbReference type="Proteomes" id="UP000245474">
    <property type="component" value="Unassembled WGS sequence"/>
</dbReference>
<dbReference type="SFLD" id="SFLDG01129">
    <property type="entry name" value="C1.5:_HAD__Beta-PGM__Phosphata"/>
    <property type="match status" value="1"/>
</dbReference>
<dbReference type="NCBIfam" id="TIGR01509">
    <property type="entry name" value="HAD-SF-IA-v3"/>
    <property type="match status" value="1"/>
</dbReference>
<dbReference type="SUPFAM" id="SSF56784">
    <property type="entry name" value="HAD-like"/>
    <property type="match status" value="1"/>
</dbReference>
<dbReference type="GO" id="GO:0046872">
    <property type="term" value="F:metal ion binding"/>
    <property type="evidence" value="ECO:0007669"/>
    <property type="project" value="UniProtKB-KW"/>
</dbReference>
<dbReference type="InterPro" id="IPR050155">
    <property type="entry name" value="HAD-like_hydrolase_sf"/>
</dbReference>
<dbReference type="SFLD" id="SFLDS00003">
    <property type="entry name" value="Haloacid_Dehalogenase"/>
    <property type="match status" value="1"/>
</dbReference>
<keyword evidence="1" id="KW-0479">Metal-binding</keyword>
<dbReference type="NCBIfam" id="TIGR01549">
    <property type="entry name" value="HAD-SF-IA-v1"/>
    <property type="match status" value="1"/>
</dbReference>
<dbReference type="OrthoDB" id="9776368at2"/>
<sequence length="239" mass="26514">MRRLPLARAVLLDLDGTLFDTAPDLISSLNALRREEDLPPLAAAQLASAVSHGSAPMIRRGFDLAPDDPRFEPLRQRFLALYRERLSCETQPFDGMEELLHTLERGGVPWGIVTNKPGWLTEPLVAALGYGERPHCVVSGDDLRRRKPDPYQVLEGCRRLGLPPRECVFVGDAERDVEAGRRAGTLTLVALFGYLSAEDRVTRWGADGLIGHPQEIERWLAADAWADHRNGRHTAVAAL</sequence>
<dbReference type="InterPro" id="IPR023198">
    <property type="entry name" value="PGP-like_dom2"/>
</dbReference>
<accession>A0A2U2N2M7</accession>
<dbReference type="GO" id="GO:0008967">
    <property type="term" value="F:phosphoglycolate phosphatase activity"/>
    <property type="evidence" value="ECO:0007669"/>
    <property type="project" value="TreeGrafter"/>
</dbReference>
<dbReference type="InterPro" id="IPR023214">
    <property type="entry name" value="HAD_sf"/>
</dbReference>
<protein>
    <submittedName>
        <fullName evidence="5">Phosphoglycolate phosphatase</fullName>
    </submittedName>
</protein>
<reference evidence="5 6" key="1">
    <citation type="submission" date="2018-05" db="EMBL/GenBank/DDBJ databases">
        <title>Spiribacter halobius sp. nov., a moderately halophilic bacterium isolated from marine solar saltern.</title>
        <authorList>
            <person name="Zheng W.-S."/>
            <person name="Lu D.-C."/>
            <person name="Du Z.-J."/>
        </authorList>
    </citation>
    <scope>NUCLEOTIDE SEQUENCE [LARGE SCALE GENOMIC DNA]</scope>
    <source>
        <strain evidence="5 6">E85</strain>
    </source>
</reference>
<name>A0A2U2N2M7_9GAMM</name>
<keyword evidence="3" id="KW-0460">Magnesium</keyword>
<dbReference type="PRINTS" id="PR00413">
    <property type="entry name" value="HADHALOGNASE"/>
</dbReference>
<dbReference type="InterPro" id="IPR006439">
    <property type="entry name" value="HAD-SF_hydro_IA"/>
</dbReference>
<keyword evidence="2" id="KW-0378">Hydrolase</keyword>
<dbReference type="GO" id="GO:0005829">
    <property type="term" value="C:cytosol"/>
    <property type="evidence" value="ECO:0007669"/>
    <property type="project" value="TreeGrafter"/>
</dbReference>
<dbReference type="PANTHER" id="PTHR43434">
    <property type="entry name" value="PHOSPHOGLYCOLATE PHOSPHATASE"/>
    <property type="match status" value="1"/>
</dbReference>
<dbReference type="RefSeq" id="WP_109677996.1">
    <property type="nucleotide sequence ID" value="NZ_CP086615.1"/>
</dbReference>
<gene>
    <name evidence="5" type="ORF">DEM34_07910</name>
</gene>
<evidence type="ECO:0000313" key="6">
    <source>
        <dbReference type="Proteomes" id="UP000245474"/>
    </source>
</evidence>
<organism evidence="5 6">
    <name type="scientific">Sediminicurvatus halobius</name>
    <dbReference type="NCBI Taxonomy" id="2182432"/>
    <lineage>
        <taxon>Bacteria</taxon>
        <taxon>Pseudomonadati</taxon>
        <taxon>Pseudomonadota</taxon>
        <taxon>Gammaproteobacteria</taxon>
        <taxon>Chromatiales</taxon>
        <taxon>Ectothiorhodospiraceae</taxon>
        <taxon>Sediminicurvatus</taxon>
    </lineage>
</organism>
<dbReference type="GO" id="GO:0006281">
    <property type="term" value="P:DNA repair"/>
    <property type="evidence" value="ECO:0007669"/>
    <property type="project" value="TreeGrafter"/>
</dbReference>
<evidence type="ECO:0000256" key="1">
    <source>
        <dbReference type="ARBA" id="ARBA00022723"/>
    </source>
</evidence>
<evidence type="ECO:0000256" key="3">
    <source>
        <dbReference type="ARBA" id="ARBA00022842"/>
    </source>
</evidence>
<dbReference type="AlphaFoldDB" id="A0A2U2N2M7"/>
<evidence type="ECO:0000313" key="5">
    <source>
        <dbReference type="EMBL" id="PWG63481.1"/>
    </source>
</evidence>
<evidence type="ECO:0000256" key="4">
    <source>
        <dbReference type="ARBA" id="ARBA00023277"/>
    </source>
</evidence>
<evidence type="ECO:0000256" key="2">
    <source>
        <dbReference type="ARBA" id="ARBA00022801"/>
    </source>
</evidence>
<dbReference type="EMBL" id="QFFI01000010">
    <property type="protein sequence ID" value="PWG63481.1"/>
    <property type="molecule type" value="Genomic_DNA"/>
</dbReference>
<dbReference type="InterPro" id="IPR041492">
    <property type="entry name" value="HAD_2"/>
</dbReference>
<dbReference type="PANTHER" id="PTHR43434:SF23">
    <property type="entry name" value="PHOSPHOGLYCOLATE PHOSPHATASE"/>
    <property type="match status" value="1"/>
</dbReference>
<keyword evidence="6" id="KW-1185">Reference proteome</keyword>
<proteinExistence type="predicted"/>